<evidence type="ECO:0000256" key="6">
    <source>
        <dbReference type="PROSITE-ProRule" id="PRU10141"/>
    </source>
</evidence>
<evidence type="ECO:0000256" key="5">
    <source>
        <dbReference type="ARBA" id="ARBA00022840"/>
    </source>
</evidence>
<protein>
    <submittedName>
        <fullName evidence="10">Serine-threonine protein kinase, putative</fullName>
        <ecNumber evidence="10">2.7.10.1</ecNumber>
        <ecNumber evidence="10">2.7.10.2</ecNumber>
    </submittedName>
</protein>
<organism evidence="11">
    <name type="scientific">Entamoeba dispar (strain ATCC PRA-260 / SAW760)</name>
    <dbReference type="NCBI Taxonomy" id="370354"/>
    <lineage>
        <taxon>Eukaryota</taxon>
        <taxon>Amoebozoa</taxon>
        <taxon>Evosea</taxon>
        <taxon>Archamoebae</taxon>
        <taxon>Mastigamoebida</taxon>
        <taxon>Entamoebidae</taxon>
        <taxon>Entamoeba</taxon>
    </lineage>
</organism>
<dbReference type="EMBL" id="DS547850">
    <property type="protein sequence ID" value="EDR29995.1"/>
    <property type="molecule type" value="Genomic_DNA"/>
</dbReference>
<keyword evidence="8" id="KW-0732">Signal</keyword>
<accession>B0E622</accession>
<feature type="domain" description="Protein kinase" evidence="9">
    <location>
        <begin position="817"/>
        <end position="1072"/>
    </location>
</feature>
<evidence type="ECO:0000313" key="10">
    <source>
        <dbReference type="EMBL" id="EDR29995.1"/>
    </source>
</evidence>
<dbReference type="InterPro" id="IPR000719">
    <property type="entry name" value="Prot_kinase_dom"/>
</dbReference>
<dbReference type="PANTHER" id="PTHR45756">
    <property type="entry name" value="PALMITOYLTRANSFERASE"/>
    <property type="match status" value="1"/>
</dbReference>
<dbReference type="KEGG" id="edi:EDI_190540"/>
<keyword evidence="11" id="KW-1185">Reference proteome</keyword>
<feature type="binding site" evidence="6">
    <location>
        <position position="844"/>
    </location>
    <ligand>
        <name>ATP</name>
        <dbReference type="ChEBI" id="CHEBI:30616"/>
    </ligand>
</feature>
<evidence type="ECO:0000256" key="8">
    <source>
        <dbReference type="SAM" id="SignalP"/>
    </source>
</evidence>
<keyword evidence="7" id="KW-0812">Transmembrane</keyword>
<dbReference type="AlphaFoldDB" id="B0E622"/>
<evidence type="ECO:0000256" key="4">
    <source>
        <dbReference type="ARBA" id="ARBA00022777"/>
    </source>
</evidence>
<feature type="transmembrane region" description="Helical" evidence="7">
    <location>
        <begin position="579"/>
        <end position="605"/>
    </location>
</feature>
<dbReference type="GO" id="GO:0005524">
    <property type="term" value="F:ATP binding"/>
    <property type="evidence" value="ECO:0007669"/>
    <property type="project" value="UniProtKB-UniRule"/>
</dbReference>
<dbReference type="InterPro" id="IPR053215">
    <property type="entry name" value="TKL_Ser/Thr_kinase"/>
</dbReference>
<evidence type="ECO:0000256" key="1">
    <source>
        <dbReference type="ARBA" id="ARBA00022527"/>
    </source>
</evidence>
<keyword evidence="3 6" id="KW-0547">Nucleotide-binding</keyword>
<dbReference type="PROSITE" id="PS00107">
    <property type="entry name" value="PROTEIN_KINASE_ATP"/>
    <property type="match status" value="1"/>
</dbReference>
<dbReference type="InterPro" id="IPR017441">
    <property type="entry name" value="Protein_kinase_ATP_BS"/>
</dbReference>
<dbReference type="CDD" id="cd13999">
    <property type="entry name" value="STKc_MAP3K-like"/>
    <property type="match status" value="1"/>
</dbReference>
<feature type="signal peptide" evidence="8">
    <location>
        <begin position="1"/>
        <end position="17"/>
    </location>
</feature>
<dbReference type="GO" id="GO:0004714">
    <property type="term" value="F:transmembrane receptor protein tyrosine kinase activity"/>
    <property type="evidence" value="ECO:0007669"/>
    <property type="project" value="UniProtKB-EC"/>
</dbReference>
<dbReference type="RefSeq" id="XP_001733843.1">
    <property type="nucleotide sequence ID" value="XM_001733791.1"/>
</dbReference>
<gene>
    <name evidence="10" type="ORF">EDI_190540</name>
</gene>
<dbReference type="GO" id="GO:0004715">
    <property type="term" value="F:non-membrane spanning protein tyrosine kinase activity"/>
    <property type="evidence" value="ECO:0007669"/>
    <property type="project" value="UniProtKB-EC"/>
</dbReference>
<dbReference type="Pfam" id="PF07714">
    <property type="entry name" value="PK_Tyr_Ser-Thr"/>
    <property type="match status" value="1"/>
</dbReference>
<dbReference type="VEuPathDB" id="AmoebaDB:EDI_190540"/>
<keyword evidence="4 10" id="KW-0418">Kinase</keyword>
<dbReference type="GeneID" id="5878727"/>
<keyword evidence="2 10" id="KW-0808">Transferase</keyword>
<keyword evidence="5 6" id="KW-0067">ATP-binding</keyword>
<dbReference type="PROSITE" id="PS50011">
    <property type="entry name" value="PROTEIN_KINASE_DOM"/>
    <property type="match status" value="1"/>
</dbReference>
<keyword evidence="7" id="KW-1133">Transmembrane helix</keyword>
<dbReference type="OrthoDB" id="30356at2759"/>
<dbReference type="EC" id="2.7.10.2" evidence="10"/>
<evidence type="ECO:0000256" key="7">
    <source>
        <dbReference type="SAM" id="Phobius"/>
    </source>
</evidence>
<name>B0E622_ENTDS</name>
<dbReference type="InterPro" id="IPR008271">
    <property type="entry name" value="Ser/Thr_kinase_AS"/>
</dbReference>
<dbReference type="PANTHER" id="PTHR45756:SF1">
    <property type="entry name" value="PROTEIN KINASE DOMAIN CONTAINING PROTEIN"/>
    <property type="match status" value="1"/>
</dbReference>
<dbReference type="SUPFAM" id="SSF56112">
    <property type="entry name" value="Protein kinase-like (PK-like)"/>
    <property type="match status" value="1"/>
</dbReference>
<dbReference type="EC" id="2.7.10.1" evidence="10"/>
<dbReference type="Gene3D" id="1.10.510.10">
    <property type="entry name" value="Transferase(Phosphotransferase) domain 1"/>
    <property type="match status" value="1"/>
</dbReference>
<dbReference type="OMA" id="NECASCI"/>
<evidence type="ECO:0000259" key="9">
    <source>
        <dbReference type="PROSITE" id="PS50011"/>
    </source>
</evidence>
<evidence type="ECO:0000313" key="11">
    <source>
        <dbReference type="Proteomes" id="UP000008076"/>
    </source>
</evidence>
<dbReference type="PRINTS" id="PR00109">
    <property type="entry name" value="TYRKINASE"/>
</dbReference>
<dbReference type="Proteomes" id="UP000008076">
    <property type="component" value="Unassembled WGS sequence"/>
</dbReference>
<evidence type="ECO:0000256" key="3">
    <source>
        <dbReference type="ARBA" id="ARBA00022741"/>
    </source>
</evidence>
<keyword evidence="1" id="KW-0723">Serine/threonine-protein kinase</keyword>
<sequence>MIHEIIFFLVSYTVCQSINISICGDGVVDVFDEECDSTEHCTNCYCDNGYESVNNTCIPKCDIEGCINGCISPNECASCIEPAYQWDCHNCGKGYHMEGFMNCVPYNVSDVYGCDKMLKDTSLSTVKIIQLDSSLLNNAQEYTLYLKDFRLTVGHCNSVFDPSSPYVKGIWIELNVIDEGYYIIETEKEYSKTLIEYINAQQFRYGFDSIITVQNECFKTEKIGFATCLGKNNDLNDYILSASFLSYFQVRKYYLHVFGHYGIVPTKDLKLYVRKINHPCTERYVRLLWSDMISSTFVAVVNTVDSLTSLSPCSRQLQPGTWFFLKGADETIMISACNNSVLYDTYIHLIQVPKINDDFTNVSCSENDSVCVGYSDRGCGVAAKLMHKLNSLHDYFIFVSATEKTQLNVEFSTACPYNCLNGVCSVSKGGCICNEGYIERNNGCTKCGNGVIDENEECDPSNKTVVEYYCSEETCMCSFGYVPVTIDGITKCAISTCGNNEIDDYEECDGGRGCDHCHCIGDYYPYAKPRKDCILPSCGNGRIDSGEECDGGKGCIECECQPGWYPKHSSDCRTYSTKLLVLAIFLPGLGIYIFFVLVLSIINAIKYTLLIEKIKFELNHQNIICGDAIIPFDPSYCYEIPVLNEYFKIHPQSINFMNDKTDIDVGVVAESTCVITNFSNETMNFIFHGKKDLKHELVFTPCRGILRKGQDKEIKIQLLMHCTTIINEGINVTVGFSHFKKLMNEYQHQHNLNGIKLDRSNKSQRSFRSSFSSVSNQNSTSSDEVPLKPSKAKQFFVTLTLEAQSNLSYKLDISDITTYQPPIGEGTFGIVYKGHWRNLDVAVKCVKTDVVSITDLIQPFTEEVKLLEKLRSPCIVSFMGYCIDEETICLVLEYCPLGSLKKYLQSMPTSTLLKLRFCQDISRGMLYLHENNIIHRDLKTDNVLVSSDNPYDVVVCKVSDFGTSKCFIEQSNLKEKKDVGTPMYMAPEIHSEGILKLKSDVFSFAICMLEIWLGTSPYNSDLFPSADSIFNFVCEGKRLHIPKQCLYHDMIKKCWKGTVDSRPSFKDIEEYFEELVKNTREHNETSTLIKTIK</sequence>
<keyword evidence="7" id="KW-0472">Membrane</keyword>
<reference evidence="11" key="1">
    <citation type="submission" date="2007-12" db="EMBL/GenBank/DDBJ databases">
        <title>Annotation of Entamoeba dispar SAW760.</title>
        <authorList>
            <person name="Lorenzi H."/>
            <person name="Inman J."/>
            <person name="Schobel S."/>
            <person name="Amedeo P."/>
            <person name="Caler E."/>
        </authorList>
    </citation>
    <scope>NUCLEOTIDE SEQUENCE [LARGE SCALE GENOMIC DNA]</scope>
    <source>
        <strain evidence="11">ATCC PRA-260 / SAW760</strain>
    </source>
</reference>
<dbReference type="eggNOG" id="KOG0192">
    <property type="taxonomic scope" value="Eukaryota"/>
</dbReference>
<evidence type="ECO:0000256" key="2">
    <source>
        <dbReference type="ARBA" id="ARBA00022679"/>
    </source>
</evidence>
<dbReference type="SMART" id="SM00220">
    <property type="entry name" value="S_TKc"/>
    <property type="match status" value="1"/>
</dbReference>
<dbReference type="FunFam" id="3.30.200.20:FF:000180">
    <property type="entry name" value="serine/threonine-protein kinase STY46-like"/>
    <property type="match status" value="1"/>
</dbReference>
<dbReference type="InterPro" id="IPR011009">
    <property type="entry name" value="Kinase-like_dom_sf"/>
</dbReference>
<feature type="chain" id="PRO_5002749447" evidence="8">
    <location>
        <begin position="18"/>
        <end position="1093"/>
    </location>
</feature>
<dbReference type="GO" id="GO:0004674">
    <property type="term" value="F:protein serine/threonine kinase activity"/>
    <property type="evidence" value="ECO:0007669"/>
    <property type="project" value="UniProtKB-KW"/>
</dbReference>
<dbReference type="InterPro" id="IPR001245">
    <property type="entry name" value="Ser-Thr/Tyr_kinase_cat_dom"/>
</dbReference>
<proteinExistence type="predicted"/>
<dbReference type="PROSITE" id="PS00108">
    <property type="entry name" value="PROTEIN_KINASE_ST"/>
    <property type="match status" value="1"/>
</dbReference>